<evidence type="ECO:0000259" key="2">
    <source>
        <dbReference type="Pfam" id="PF09995"/>
    </source>
</evidence>
<dbReference type="InterPro" id="IPR046366">
    <property type="entry name" value="MPAB"/>
</dbReference>
<gene>
    <name evidence="3" type="ORF">C5E45_26120</name>
</gene>
<dbReference type="OrthoDB" id="9812943at2"/>
<comment type="caution">
    <text evidence="3">The sequence shown here is derived from an EMBL/GenBank/DDBJ whole genome shotgun (WGS) entry which is preliminary data.</text>
</comment>
<evidence type="ECO:0000256" key="1">
    <source>
        <dbReference type="SAM" id="MobiDB-lite"/>
    </source>
</evidence>
<sequence>MTTTKAASTVPPTQQFRRPRAEFWADRRLTVTAVRKLIEQLDPVEDDAEITHLSLEVIVPPMFGHAAYAAGTARGMTHPAEAVVGYRGGRGDQIVRPEHRDRDTLTFFGMFMREGHRSARAQEIFDRVQQIHHDVRGVGNDLQLHVLGLLIFEPQRWVSDLGMPGWFSEKENLARFHFWQGVGRGMGLQQIPQDYDEFRQWVDEFEQEHFAPTPEARAVYRKQVEGFARWFPGPTKVLAHQTLSAGLSRMTRRVVDSGPVNPAFTLALAAGLRAYRATEPVRRVNLSRTWVGEFSRLGADPDLADLGYQHDVTSDPRYQRAGDPAKGYRYSVARGLESGGRPAR</sequence>
<reference evidence="3 4" key="1">
    <citation type="submission" date="2018-02" db="EMBL/GenBank/DDBJ databases">
        <title>8 Nocardia nova and 1 Nocardia cyriacigeorgica strain used for evolution to TMP-SMX.</title>
        <authorList>
            <person name="Mehta H."/>
            <person name="Weng J."/>
            <person name="Shamoo Y."/>
        </authorList>
    </citation>
    <scope>NUCLEOTIDE SEQUENCE [LARGE SCALE GENOMIC DNA]</scope>
    <source>
        <strain evidence="3 4">MDA3139</strain>
    </source>
</reference>
<feature type="region of interest" description="Disordered" evidence="1">
    <location>
        <begin position="314"/>
        <end position="344"/>
    </location>
</feature>
<dbReference type="EMBL" id="PSZC01000022">
    <property type="protein sequence ID" value="PPJ35340.1"/>
    <property type="molecule type" value="Genomic_DNA"/>
</dbReference>
<name>A0A2S6AJD6_9NOCA</name>
<organism evidence="3 4">
    <name type="scientific">Nocardia nova</name>
    <dbReference type="NCBI Taxonomy" id="37330"/>
    <lineage>
        <taxon>Bacteria</taxon>
        <taxon>Bacillati</taxon>
        <taxon>Actinomycetota</taxon>
        <taxon>Actinomycetes</taxon>
        <taxon>Mycobacteriales</taxon>
        <taxon>Nocardiaceae</taxon>
        <taxon>Nocardia</taxon>
    </lineage>
</organism>
<evidence type="ECO:0000313" key="3">
    <source>
        <dbReference type="EMBL" id="PPJ35340.1"/>
    </source>
</evidence>
<accession>A0A2S6AJD6</accession>
<proteinExistence type="predicted"/>
<dbReference type="GO" id="GO:0016491">
    <property type="term" value="F:oxidoreductase activity"/>
    <property type="evidence" value="ECO:0007669"/>
    <property type="project" value="InterPro"/>
</dbReference>
<dbReference type="Pfam" id="PF09995">
    <property type="entry name" value="MPAB_Lcp_cat"/>
    <property type="match status" value="1"/>
</dbReference>
<feature type="domain" description="ER-bound oxygenase mpaB/mpaB'/Rubber oxygenase catalytic" evidence="2">
    <location>
        <begin position="95"/>
        <end position="253"/>
    </location>
</feature>
<evidence type="ECO:0000313" key="4">
    <source>
        <dbReference type="Proteomes" id="UP000239874"/>
    </source>
</evidence>
<protein>
    <submittedName>
        <fullName evidence="3">DUF2236 domain-containing protein</fullName>
    </submittedName>
</protein>
<dbReference type="PANTHER" id="PTHR36124">
    <property type="match status" value="1"/>
</dbReference>
<dbReference type="Proteomes" id="UP000239874">
    <property type="component" value="Unassembled WGS sequence"/>
</dbReference>
<dbReference type="AlphaFoldDB" id="A0A2S6AJD6"/>
<dbReference type="PANTHER" id="PTHR36124:SF1">
    <property type="entry name" value="ER-BOUND OXYGENASE MPAB_MPAB'_RUBBER OXYGENASE CATALYTIC DOMAIN-CONTAINING PROTEIN"/>
    <property type="match status" value="1"/>
</dbReference>
<dbReference type="InterPro" id="IPR018713">
    <property type="entry name" value="MPAB/Lcp_cat_dom"/>
</dbReference>